<sequence length="85" mass="9149">MVAARNGSAAPNPAPPRPRSRPTTHITTMSDGKNAMSRNPLRNPRRGPADMSDPSHFGGSAVSRCVQFRIAMPSRSATSAYWTRA</sequence>
<dbReference type="EMBL" id="CP016174">
    <property type="protein sequence ID" value="ANN16465.1"/>
    <property type="molecule type" value="Genomic_DNA"/>
</dbReference>
<accession>A0A193BWA8</accession>
<feature type="compositionally biased region" description="Low complexity" evidence="1">
    <location>
        <begin position="1"/>
        <end position="11"/>
    </location>
</feature>
<dbReference type="STRING" id="31958.SD37_12925"/>
<name>A0A193BWA8_AMYOR</name>
<evidence type="ECO:0000313" key="2">
    <source>
        <dbReference type="EMBL" id="ANN16465.1"/>
    </source>
</evidence>
<proteinExistence type="predicted"/>
<gene>
    <name evidence="2" type="ORF">SD37_12925</name>
</gene>
<dbReference type="AlphaFoldDB" id="A0A193BWA8"/>
<dbReference type="Proteomes" id="UP000093695">
    <property type="component" value="Chromosome"/>
</dbReference>
<organism evidence="2 3">
    <name type="scientific">Amycolatopsis orientalis</name>
    <name type="common">Nocardia orientalis</name>
    <dbReference type="NCBI Taxonomy" id="31958"/>
    <lineage>
        <taxon>Bacteria</taxon>
        <taxon>Bacillati</taxon>
        <taxon>Actinomycetota</taxon>
        <taxon>Actinomycetes</taxon>
        <taxon>Pseudonocardiales</taxon>
        <taxon>Pseudonocardiaceae</taxon>
        <taxon>Amycolatopsis</taxon>
    </lineage>
</organism>
<evidence type="ECO:0000256" key="1">
    <source>
        <dbReference type="SAM" id="MobiDB-lite"/>
    </source>
</evidence>
<protein>
    <submittedName>
        <fullName evidence="2">Uncharacterized protein</fullName>
    </submittedName>
</protein>
<dbReference type="KEGG" id="aori:SD37_12925"/>
<reference evidence="2 3" key="1">
    <citation type="journal article" date="2015" name="Genome Announc.">
        <title>Draft Genome Sequence of Norvancomycin-Producing Strain Amycolatopsis orientalis CPCC200066.</title>
        <authorList>
            <person name="Lei X."/>
            <person name="Yuan F."/>
            <person name="Shi Y."/>
            <person name="Li X."/>
            <person name="Wang L."/>
            <person name="Hong B."/>
        </authorList>
    </citation>
    <scope>NUCLEOTIDE SEQUENCE [LARGE SCALE GENOMIC DNA]</scope>
    <source>
        <strain evidence="2 3">B-37</strain>
    </source>
</reference>
<keyword evidence="3" id="KW-1185">Reference proteome</keyword>
<evidence type="ECO:0000313" key="3">
    <source>
        <dbReference type="Proteomes" id="UP000093695"/>
    </source>
</evidence>
<feature type="region of interest" description="Disordered" evidence="1">
    <location>
        <begin position="1"/>
        <end position="60"/>
    </location>
</feature>